<evidence type="ECO:0000256" key="1">
    <source>
        <dbReference type="ARBA" id="ARBA00004123"/>
    </source>
</evidence>
<dbReference type="EMBL" id="CAXKWB010001637">
    <property type="protein sequence ID" value="CAL4065007.1"/>
    <property type="molecule type" value="Genomic_DNA"/>
</dbReference>
<dbReference type="InterPro" id="IPR008967">
    <property type="entry name" value="p53-like_TF_DNA-bd_sf"/>
</dbReference>
<dbReference type="CDD" id="cd20192">
    <property type="entry name" value="T-box_TBXT_TBX19-like"/>
    <property type="match status" value="1"/>
</dbReference>
<dbReference type="GO" id="GO:0045893">
    <property type="term" value="P:positive regulation of DNA-templated transcription"/>
    <property type="evidence" value="ECO:0007669"/>
    <property type="project" value="InterPro"/>
</dbReference>
<dbReference type="Proteomes" id="UP001497623">
    <property type="component" value="Unassembled WGS sequence"/>
</dbReference>
<dbReference type="PANTHER" id="PTHR11267:SF106">
    <property type="entry name" value="T-RELATED PROTEIN"/>
    <property type="match status" value="1"/>
</dbReference>
<accession>A0AAV2PWT3</accession>
<dbReference type="GO" id="GO:0001707">
    <property type="term" value="P:mesoderm formation"/>
    <property type="evidence" value="ECO:0007669"/>
    <property type="project" value="TreeGrafter"/>
</dbReference>
<evidence type="ECO:0000259" key="9">
    <source>
        <dbReference type="PROSITE" id="PS50252"/>
    </source>
</evidence>
<evidence type="ECO:0000256" key="6">
    <source>
        <dbReference type="ARBA" id="ARBA00023242"/>
    </source>
</evidence>
<feature type="non-terminal residue" evidence="10">
    <location>
        <position position="562"/>
    </location>
</feature>
<reference evidence="10 11" key="1">
    <citation type="submission" date="2024-05" db="EMBL/GenBank/DDBJ databases">
        <authorList>
            <person name="Wallberg A."/>
        </authorList>
    </citation>
    <scope>NUCLEOTIDE SEQUENCE [LARGE SCALE GENOMIC DNA]</scope>
</reference>
<dbReference type="GO" id="GO:0003007">
    <property type="term" value="P:heart morphogenesis"/>
    <property type="evidence" value="ECO:0007669"/>
    <property type="project" value="TreeGrafter"/>
</dbReference>
<keyword evidence="3" id="KW-0805">Transcription regulation</keyword>
<evidence type="ECO:0000256" key="3">
    <source>
        <dbReference type="ARBA" id="ARBA00023015"/>
    </source>
</evidence>
<comment type="subcellular location">
    <subcellularLocation>
        <location evidence="1 7">Nucleus</location>
    </subcellularLocation>
</comment>
<dbReference type="InterPro" id="IPR018186">
    <property type="entry name" value="TF_T-box_CS"/>
</dbReference>
<evidence type="ECO:0000313" key="11">
    <source>
        <dbReference type="Proteomes" id="UP001497623"/>
    </source>
</evidence>
<sequence>MMKTESLAKIVTSEGCGGKVKTELPGSNGTGNHRVEPTVTLEDRDLWTRFQVLTNEMIVTKSGRRMFPVVKVSVSGLDPSAMYSILLEFVQIDNHRWKYVNGEWVAGGKPEAAPPSAIYIHSDSPNFGAHWMKEQVSFAKVKLTNKTNGNGQIMLNSLHKYEPRLHVVQVGGEQRTISCHAFPECQFIAVTAYQNEEVTALKIKHNPFAKAFLDNKERPEFHTQRDIMASYPQAAAAAAAHHQAAAAQYGWYMGSGAGSVMGGGGGVGSGYHGQTPPTGMGLAPPPVASLARLNMRNHRVVPYTSPTPRSARTPPVSSVAQQQSQLSSVSSYGLPGLEGWKNQHWGHHNSVVATTTAGLTPTSSHHSPPHYQWAGLQGGYHPAYSGYHQAYQNYGMHSVMGLGNAAGGVPTHPAHPIHHAQRSPQEALTPMSAYGDGTPNTQGYASPHLTNRTSPTGSGIYGSSGRLSLSPEHQNTREKLFSNGSVSPSSQGSPPMSHNTQADMFILPDLGYPSSVSLTAVGHQEERVIKGETGVGAMSDPLSVYSSSSPHTWSPLSPPACM</sequence>
<dbReference type="Pfam" id="PF00907">
    <property type="entry name" value="T-box"/>
    <property type="match status" value="1"/>
</dbReference>
<gene>
    <name evidence="10" type="ORF">MNOR_LOCUS4465</name>
</gene>
<name>A0AAV2PWT3_MEGNR</name>
<dbReference type="Gene3D" id="2.60.40.820">
    <property type="entry name" value="Transcription factor, T-box"/>
    <property type="match status" value="1"/>
</dbReference>
<keyword evidence="5" id="KW-0804">Transcription</keyword>
<evidence type="ECO:0000256" key="8">
    <source>
        <dbReference type="SAM" id="MobiDB-lite"/>
    </source>
</evidence>
<dbReference type="GO" id="GO:0000981">
    <property type="term" value="F:DNA-binding transcription factor activity, RNA polymerase II-specific"/>
    <property type="evidence" value="ECO:0007669"/>
    <property type="project" value="TreeGrafter"/>
</dbReference>
<evidence type="ECO:0000256" key="5">
    <source>
        <dbReference type="ARBA" id="ARBA00023163"/>
    </source>
</evidence>
<dbReference type="GO" id="GO:0000785">
    <property type="term" value="C:chromatin"/>
    <property type="evidence" value="ECO:0007669"/>
    <property type="project" value="TreeGrafter"/>
</dbReference>
<dbReference type="FunFam" id="2.60.40.820:FF:000002">
    <property type="entry name" value="T-box transcription factor Brachyury"/>
    <property type="match status" value="1"/>
</dbReference>
<keyword evidence="6 7" id="KW-0539">Nucleus</keyword>
<dbReference type="PANTHER" id="PTHR11267">
    <property type="entry name" value="T-BOX PROTEIN-RELATED"/>
    <property type="match status" value="1"/>
</dbReference>
<dbReference type="InterPro" id="IPR001699">
    <property type="entry name" value="TF_T-box"/>
</dbReference>
<dbReference type="SMART" id="SM00425">
    <property type="entry name" value="TBOX"/>
    <property type="match status" value="1"/>
</dbReference>
<dbReference type="GO" id="GO:0005634">
    <property type="term" value="C:nucleus"/>
    <property type="evidence" value="ECO:0007669"/>
    <property type="project" value="UniProtKB-SubCell"/>
</dbReference>
<dbReference type="PROSITE" id="PS50252">
    <property type="entry name" value="TBOX_3"/>
    <property type="match status" value="1"/>
</dbReference>
<feature type="region of interest" description="Disordered" evidence="8">
    <location>
        <begin position="415"/>
        <end position="470"/>
    </location>
</feature>
<evidence type="ECO:0000313" key="10">
    <source>
        <dbReference type="EMBL" id="CAL4065007.1"/>
    </source>
</evidence>
<comment type="caution">
    <text evidence="10">The sequence shown here is derived from an EMBL/GenBank/DDBJ whole genome shotgun (WGS) entry which is preliminary data.</text>
</comment>
<dbReference type="InterPro" id="IPR036960">
    <property type="entry name" value="T-box_sf"/>
</dbReference>
<dbReference type="InterPro" id="IPR002070">
    <property type="entry name" value="TF_Brachyury"/>
</dbReference>
<feature type="compositionally biased region" description="Low complexity" evidence="8">
    <location>
        <begin position="541"/>
        <end position="555"/>
    </location>
</feature>
<dbReference type="GO" id="GO:0001708">
    <property type="term" value="P:cell fate specification"/>
    <property type="evidence" value="ECO:0007669"/>
    <property type="project" value="TreeGrafter"/>
</dbReference>
<dbReference type="GO" id="GO:0000978">
    <property type="term" value="F:RNA polymerase II cis-regulatory region sequence-specific DNA binding"/>
    <property type="evidence" value="ECO:0007669"/>
    <property type="project" value="InterPro"/>
</dbReference>
<keyword evidence="4 7" id="KW-0238">DNA-binding</keyword>
<evidence type="ECO:0000256" key="4">
    <source>
        <dbReference type="ARBA" id="ARBA00023125"/>
    </source>
</evidence>
<feature type="region of interest" description="Disordered" evidence="8">
    <location>
        <begin position="541"/>
        <end position="562"/>
    </location>
</feature>
<evidence type="ECO:0000256" key="7">
    <source>
        <dbReference type="PROSITE-ProRule" id="PRU00201"/>
    </source>
</evidence>
<dbReference type="AlphaFoldDB" id="A0AAV2PWT3"/>
<dbReference type="InterPro" id="IPR046360">
    <property type="entry name" value="T-box_DNA-bd"/>
</dbReference>
<keyword evidence="2" id="KW-0217">Developmental protein</keyword>
<comment type="caution">
    <text evidence="7">Lacks conserved residue(s) required for the propagation of feature annotation.</text>
</comment>
<organism evidence="10 11">
    <name type="scientific">Meganyctiphanes norvegica</name>
    <name type="common">Northern krill</name>
    <name type="synonym">Thysanopoda norvegica</name>
    <dbReference type="NCBI Taxonomy" id="48144"/>
    <lineage>
        <taxon>Eukaryota</taxon>
        <taxon>Metazoa</taxon>
        <taxon>Ecdysozoa</taxon>
        <taxon>Arthropoda</taxon>
        <taxon>Crustacea</taxon>
        <taxon>Multicrustacea</taxon>
        <taxon>Malacostraca</taxon>
        <taxon>Eumalacostraca</taxon>
        <taxon>Eucarida</taxon>
        <taxon>Euphausiacea</taxon>
        <taxon>Euphausiidae</taxon>
        <taxon>Meganyctiphanes</taxon>
    </lineage>
</organism>
<feature type="compositionally biased region" description="Polar residues" evidence="8">
    <location>
        <begin position="438"/>
        <end position="457"/>
    </location>
</feature>
<dbReference type="PRINTS" id="PR00937">
    <property type="entry name" value="TBOX"/>
</dbReference>
<dbReference type="SUPFAM" id="SSF49417">
    <property type="entry name" value="p53-like transcription factors"/>
    <property type="match status" value="1"/>
</dbReference>
<proteinExistence type="predicted"/>
<dbReference type="PROSITE" id="PS01283">
    <property type="entry name" value="TBOX_1"/>
    <property type="match status" value="1"/>
</dbReference>
<feature type="domain" description="T-box" evidence="9">
    <location>
        <begin position="41"/>
        <end position="214"/>
    </location>
</feature>
<keyword evidence="11" id="KW-1185">Reference proteome</keyword>
<evidence type="ECO:0000256" key="2">
    <source>
        <dbReference type="ARBA" id="ARBA00022473"/>
    </source>
</evidence>
<feature type="region of interest" description="Disordered" evidence="8">
    <location>
        <begin position="304"/>
        <end position="324"/>
    </location>
</feature>
<dbReference type="PRINTS" id="PR00938">
    <property type="entry name" value="BRACHYURY"/>
</dbReference>
<protein>
    <recommendedName>
        <fullName evidence="9">T-box domain-containing protein</fullName>
    </recommendedName>
</protein>